<dbReference type="InterPro" id="IPR008928">
    <property type="entry name" value="6-hairpin_glycosidase_sf"/>
</dbReference>
<evidence type="ECO:0000259" key="2">
    <source>
        <dbReference type="Pfam" id="PF12439"/>
    </source>
</evidence>
<dbReference type="RefSeq" id="WP_204664966.1">
    <property type="nucleotide sequence ID" value="NZ_JAFBDT010000021.1"/>
</dbReference>
<dbReference type="PANTHER" id="PTHR10569">
    <property type="entry name" value="GLYCOGEN DEBRANCHING ENZYME"/>
    <property type="match status" value="1"/>
</dbReference>
<evidence type="ECO:0000313" key="4">
    <source>
        <dbReference type="Proteomes" id="UP000767854"/>
    </source>
</evidence>
<dbReference type="EMBL" id="JAFBDT010000021">
    <property type="protein sequence ID" value="MBM7562536.1"/>
    <property type="molecule type" value="Genomic_DNA"/>
</dbReference>
<dbReference type="Proteomes" id="UP000767854">
    <property type="component" value="Unassembled WGS sequence"/>
</dbReference>
<dbReference type="InterPro" id="IPR024742">
    <property type="entry name" value="Glycogen_debranch_N"/>
</dbReference>
<dbReference type="Pfam" id="PF06202">
    <property type="entry name" value="GDE_C"/>
    <property type="match status" value="1"/>
</dbReference>
<dbReference type="InterPro" id="IPR012341">
    <property type="entry name" value="6hp_glycosidase-like_sf"/>
</dbReference>
<dbReference type="PANTHER" id="PTHR10569:SF2">
    <property type="entry name" value="GLYCOGEN DEBRANCHING ENZYME"/>
    <property type="match status" value="1"/>
</dbReference>
<sequence>MKNPVNTLINHEFLMTNGLGGYAFGTLEGPSARKYHGLYTVSLTPPVQRRHMISKIQKRIWLDDEAIVLNHDLRAGTQEIESTCVNFVHKGTIFQTYQQGNLMWHRELAFKYGTNELAIVYEFDVPQDCFLEMEPWFNFRDHHETETPDMSLYQGAFTEDEGVLKVTDGAHEVFMKSHGIFSPNKTYTEESWYPIETRRGYPDLEKHISMGVFRYPLKKGANRVEISINIENLFSSPDSVLKSRKDRYMTMVEKTGFSNASIAKLVQAADDFVVYRQNTGKKTIIAGYPWFTDWGRDTMIALPGLTLVTGRYEEALEMIEGFLSKAYRGIIPNNFPDEGEAPMYNTSDGTLWLFNAVYHYYEHTKDLSGVRNLLPDLISIIKHHIEGTINDIYMDEDGLLNTGNPETQLTWMDVKVEGWVVTPRHGKAVEINALWYNAVKILMALTEATDSKSLIASMDLETLSEKIRIGFNEKFWNEKTGSLYDLIIEGEPVDIPRPNMIFSVGLTFPVLEPSRWASVVSYVEKSFKVPYGLLTLKRDDENFHAHYEGDLLKRDGAYHRGTAWGWLLGPYLEAHYKTFKDRKSILEDLNLAFAHLEEGIHGSFSEIFEGEAPHLQRGCSAQAWSVGELLRIWWLLHH</sequence>
<name>A0ABS2MSY9_9FIRM</name>
<dbReference type="SUPFAM" id="SSF48208">
    <property type="entry name" value="Six-hairpin glycosidases"/>
    <property type="match status" value="1"/>
</dbReference>
<dbReference type="Gene3D" id="1.50.10.10">
    <property type="match status" value="1"/>
</dbReference>
<dbReference type="Pfam" id="PF12439">
    <property type="entry name" value="GDE_N"/>
    <property type="match status" value="1"/>
</dbReference>
<evidence type="ECO:0000313" key="3">
    <source>
        <dbReference type="EMBL" id="MBM7562536.1"/>
    </source>
</evidence>
<accession>A0ABS2MSY9</accession>
<protein>
    <submittedName>
        <fullName evidence="3">Glycogen debranching enzyme</fullName>
    </submittedName>
</protein>
<gene>
    <name evidence="3" type="ORF">JOC49_002097</name>
</gene>
<evidence type="ECO:0000259" key="1">
    <source>
        <dbReference type="Pfam" id="PF06202"/>
    </source>
</evidence>
<feature type="domain" description="Glycogen debranching enzyme C-terminal" evidence="1">
    <location>
        <begin position="268"/>
        <end position="631"/>
    </location>
</feature>
<dbReference type="InterPro" id="IPR010401">
    <property type="entry name" value="AGL/Gdb1"/>
</dbReference>
<feature type="domain" description="Glycogen debranching enzyme bacterial and archaeal type N-terminal" evidence="2">
    <location>
        <begin position="11"/>
        <end position="222"/>
    </location>
</feature>
<keyword evidence="4" id="KW-1185">Reference proteome</keyword>
<organism evidence="3 4">
    <name type="scientific">Fusibacter tunisiensis</name>
    <dbReference type="NCBI Taxonomy" id="1008308"/>
    <lineage>
        <taxon>Bacteria</taxon>
        <taxon>Bacillati</taxon>
        <taxon>Bacillota</taxon>
        <taxon>Clostridia</taxon>
        <taxon>Eubacteriales</taxon>
        <taxon>Eubacteriales Family XII. Incertae Sedis</taxon>
        <taxon>Fusibacter</taxon>
    </lineage>
</organism>
<reference evidence="3 4" key="1">
    <citation type="submission" date="2021-01" db="EMBL/GenBank/DDBJ databases">
        <title>Genomic Encyclopedia of Type Strains, Phase IV (KMG-IV): sequencing the most valuable type-strain genomes for metagenomic binning, comparative biology and taxonomic classification.</title>
        <authorList>
            <person name="Goeker M."/>
        </authorList>
    </citation>
    <scope>NUCLEOTIDE SEQUENCE [LARGE SCALE GENOMIC DNA]</scope>
    <source>
        <strain evidence="3 4">DSM 24436</strain>
    </source>
</reference>
<comment type="caution">
    <text evidence="3">The sequence shown here is derived from an EMBL/GenBank/DDBJ whole genome shotgun (WGS) entry which is preliminary data.</text>
</comment>
<proteinExistence type="predicted"/>
<dbReference type="InterPro" id="IPR032790">
    <property type="entry name" value="GDE_C"/>
</dbReference>